<feature type="transmembrane region" description="Helical" evidence="1">
    <location>
        <begin position="80"/>
        <end position="101"/>
    </location>
</feature>
<feature type="domain" description="Protein-glutamine gamma-glutamyltransferase-like C-terminal" evidence="3">
    <location>
        <begin position="159"/>
        <end position="216"/>
    </location>
</feature>
<organism evidence="4 5">
    <name type="scientific">Geofilum rubicundum JCM 15548</name>
    <dbReference type="NCBI Taxonomy" id="1236989"/>
    <lineage>
        <taxon>Bacteria</taxon>
        <taxon>Pseudomonadati</taxon>
        <taxon>Bacteroidota</taxon>
        <taxon>Bacteroidia</taxon>
        <taxon>Marinilabiliales</taxon>
        <taxon>Marinilabiliaceae</taxon>
        <taxon>Geofilum</taxon>
    </lineage>
</organism>
<dbReference type="Pfam" id="PF13559">
    <property type="entry name" value="DUF4129"/>
    <property type="match status" value="1"/>
</dbReference>
<feature type="signal peptide" evidence="2">
    <location>
        <begin position="1"/>
        <end position="16"/>
    </location>
</feature>
<keyword evidence="2" id="KW-0732">Signal</keyword>
<evidence type="ECO:0000259" key="3">
    <source>
        <dbReference type="Pfam" id="PF13559"/>
    </source>
</evidence>
<evidence type="ECO:0000256" key="1">
    <source>
        <dbReference type="SAM" id="Phobius"/>
    </source>
</evidence>
<protein>
    <recommendedName>
        <fullName evidence="3">Protein-glutamine gamma-glutamyltransferase-like C-terminal domain-containing protein</fullName>
    </recommendedName>
</protein>
<accession>A0A0E9LWF9</accession>
<keyword evidence="5" id="KW-1185">Reference proteome</keyword>
<keyword evidence="1" id="KW-1133">Transmembrane helix</keyword>
<dbReference type="STRING" id="1236989.JCM15548_11376"/>
<reference evidence="4 5" key="1">
    <citation type="journal article" date="2015" name="Microbes Environ.">
        <title>Distribution and evolution of nitrogen fixation genes in the phylum bacteroidetes.</title>
        <authorList>
            <person name="Inoue J."/>
            <person name="Oshima K."/>
            <person name="Suda W."/>
            <person name="Sakamoto M."/>
            <person name="Iino T."/>
            <person name="Noda S."/>
            <person name="Hongoh Y."/>
            <person name="Hattori M."/>
            <person name="Ohkuma M."/>
        </authorList>
    </citation>
    <scope>NUCLEOTIDE SEQUENCE [LARGE SCALE GENOMIC DNA]</scope>
    <source>
        <strain evidence="4">JCM 15548</strain>
    </source>
</reference>
<evidence type="ECO:0000313" key="4">
    <source>
        <dbReference type="EMBL" id="GAO29210.1"/>
    </source>
</evidence>
<dbReference type="EMBL" id="BAZW01000007">
    <property type="protein sequence ID" value="GAO29210.1"/>
    <property type="molecule type" value="Genomic_DNA"/>
</dbReference>
<dbReference type="AlphaFoldDB" id="A0A0E9LWF9"/>
<keyword evidence="1" id="KW-0812">Transmembrane</keyword>
<sequence length="237" mass="27712">MLFLMLLSPFFSTARAAESAVPWDDNGPVEYREPAYERIEAFKNNPDYVYDKDGERPGWFSRILSLLIGKLFQQVESSHWFRYVLLGCLILAFTFFVLRLLNVPIVSFITFARSGNGDELFEAAQADLSSDTALENLLALYRKNGAYREAVRILYLIYLKKLDRKGEIRLREFKTNREYAREIRDVLLRDQFSSLVKVYDYVWFGQFNPGEEQYKKIEGAFLNQTPDQHFLKNAHDA</sequence>
<proteinExistence type="predicted"/>
<gene>
    <name evidence="4" type="ORF">JCM15548_11376</name>
</gene>
<comment type="caution">
    <text evidence="4">The sequence shown here is derived from an EMBL/GenBank/DDBJ whole genome shotgun (WGS) entry which is preliminary data.</text>
</comment>
<dbReference type="Proteomes" id="UP000032900">
    <property type="component" value="Unassembled WGS sequence"/>
</dbReference>
<name>A0A0E9LWF9_9BACT</name>
<evidence type="ECO:0000256" key="2">
    <source>
        <dbReference type="SAM" id="SignalP"/>
    </source>
</evidence>
<evidence type="ECO:0000313" key="5">
    <source>
        <dbReference type="Proteomes" id="UP000032900"/>
    </source>
</evidence>
<dbReference type="InterPro" id="IPR025403">
    <property type="entry name" value="TgpA-like_C"/>
</dbReference>
<feature type="chain" id="PRO_5002428383" description="Protein-glutamine gamma-glutamyltransferase-like C-terminal domain-containing protein" evidence="2">
    <location>
        <begin position="17"/>
        <end position="237"/>
    </location>
</feature>
<keyword evidence="1" id="KW-0472">Membrane</keyword>